<name>A0ABY4YRB3_9MICO</name>
<proteinExistence type="predicted"/>
<dbReference type="Proteomes" id="UP001056455">
    <property type="component" value="Chromosome"/>
</dbReference>
<organism evidence="1 2">
    <name type="scientific">Ornithinimicrobium faecis</name>
    <dbReference type="NCBI Taxonomy" id="2934158"/>
    <lineage>
        <taxon>Bacteria</taxon>
        <taxon>Bacillati</taxon>
        <taxon>Actinomycetota</taxon>
        <taxon>Actinomycetes</taxon>
        <taxon>Micrococcales</taxon>
        <taxon>Ornithinimicrobiaceae</taxon>
        <taxon>Ornithinimicrobium</taxon>
    </lineage>
</organism>
<gene>
    <name evidence="1" type="ORF">NF556_17065</name>
</gene>
<accession>A0ABY4YRB3</accession>
<keyword evidence="2" id="KW-1185">Reference proteome</keyword>
<evidence type="ECO:0000313" key="1">
    <source>
        <dbReference type="EMBL" id="USQ79301.1"/>
    </source>
</evidence>
<dbReference type="RefSeq" id="WP_252592275.1">
    <property type="nucleotide sequence ID" value="NZ_CP099489.1"/>
</dbReference>
<dbReference type="EMBL" id="CP099489">
    <property type="protein sequence ID" value="USQ79301.1"/>
    <property type="molecule type" value="Genomic_DNA"/>
</dbReference>
<evidence type="ECO:0000313" key="2">
    <source>
        <dbReference type="Proteomes" id="UP001056455"/>
    </source>
</evidence>
<sequence length="174" mass="16753">MSAKASRDYPSPVLPAAQVRDILIEANGEAGAAGGAVGGAIGGAAHGPLAGAAGAAGGRSGGRTGGRLGARLFTKVTGQGRTVAVRDEAAALSLIAGSLRQVLPTGPTGSHPGAGAQVVIGVVGTGVMNMNTAVIQAVGHPGRVEVTAHALEGLVSQRSAVTALDRIEQALTGG</sequence>
<protein>
    <submittedName>
        <fullName evidence="1">Uncharacterized protein</fullName>
    </submittedName>
</protein>
<reference evidence="1" key="1">
    <citation type="submission" date="2022-06" db="EMBL/GenBank/DDBJ databases">
        <title>Ornithinimicrobium HY1793.</title>
        <authorList>
            <person name="Huang Y."/>
        </authorList>
    </citation>
    <scope>NUCLEOTIDE SEQUENCE</scope>
    <source>
        <strain evidence="1">HY1793</strain>
    </source>
</reference>